<dbReference type="Proteomes" id="UP000704712">
    <property type="component" value="Unassembled WGS sequence"/>
</dbReference>
<dbReference type="EMBL" id="JAACNO010002259">
    <property type="protein sequence ID" value="KAF4134651.1"/>
    <property type="molecule type" value="Genomic_DNA"/>
</dbReference>
<gene>
    <name evidence="2" type="ORF">GN958_ATG15807</name>
    <name evidence="1" type="ORF">GN958_ATG16156</name>
</gene>
<evidence type="ECO:0000313" key="3">
    <source>
        <dbReference type="Proteomes" id="UP000704712"/>
    </source>
</evidence>
<accession>A0A8S9U137</accession>
<name>A0A8S9U137_PHYIN</name>
<comment type="caution">
    <text evidence="1">The sequence shown here is derived from an EMBL/GenBank/DDBJ whole genome shotgun (WGS) entry which is preliminary data.</text>
</comment>
<sequence length="138" mass="15439">KRQVWLRGRRDSFTCSSARQSRFCTDFNCALAGQCWNFLSENPALAIDRSLRIGVVAMGSIPAGKIIGQDLGKVQVFGPPRRNGRIHKGYRIHLEEGGIRCDRLRWDDSFLKKCVQPGSTVSLGPDGNRVNCRHGHCQ</sequence>
<protein>
    <submittedName>
        <fullName evidence="1">Uncharacterized protein</fullName>
    </submittedName>
</protein>
<dbReference type="EMBL" id="JAACNO010002219">
    <property type="protein sequence ID" value="KAF4134991.1"/>
    <property type="molecule type" value="Genomic_DNA"/>
</dbReference>
<feature type="non-terminal residue" evidence="1">
    <location>
        <position position="1"/>
    </location>
</feature>
<evidence type="ECO:0000313" key="2">
    <source>
        <dbReference type="EMBL" id="KAF4134991.1"/>
    </source>
</evidence>
<evidence type="ECO:0000313" key="1">
    <source>
        <dbReference type="EMBL" id="KAF4134651.1"/>
    </source>
</evidence>
<dbReference type="AlphaFoldDB" id="A0A8S9U137"/>
<reference evidence="1" key="1">
    <citation type="submission" date="2020-03" db="EMBL/GenBank/DDBJ databases">
        <title>Hybrid Assembly of Korean Phytophthora infestans isolates.</title>
        <authorList>
            <person name="Prokchorchik M."/>
            <person name="Lee Y."/>
            <person name="Seo J."/>
            <person name="Cho J.-H."/>
            <person name="Park Y.-E."/>
            <person name="Jang D.-C."/>
            <person name="Im J.-S."/>
            <person name="Choi J.-G."/>
            <person name="Park H.-J."/>
            <person name="Lee G.-B."/>
            <person name="Lee Y.-G."/>
            <person name="Hong S.-Y."/>
            <person name="Cho K."/>
            <person name="Sohn K.H."/>
        </authorList>
    </citation>
    <scope>NUCLEOTIDE SEQUENCE</scope>
    <source>
        <strain evidence="1">KR_2_A2</strain>
    </source>
</reference>
<organism evidence="1 3">
    <name type="scientific">Phytophthora infestans</name>
    <name type="common">Potato late blight agent</name>
    <name type="synonym">Botrytis infestans</name>
    <dbReference type="NCBI Taxonomy" id="4787"/>
    <lineage>
        <taxon>Eukaryota</taxon>
        <taxon>Sar</taxon>
        <taxon>Stramenopiles</taxon>
        <taxon>Oomycota</taxon>
        <taxon>Peronosporomycetes</taxon>
        <taxon>Peronosporales</taxon>
        <taxon>Peronosporaceae</taxon>
        <taxon>Phytophthora</taxon>
    </lineage>
</organism>
<proteinExistence type="predicted"/>